<keyword evidence="2" id="KW-0812">Transmembrane</keyword>
<name>A0ABV9TZN7_9ACTN</name>
<evidence type="ECO:0000313" key="4">
    <source>
        <dbReference type="Proteomes" id="UP001595872"/>
    </source>
</evidence>
<keyword evidence="2" id="KW-1133">Transmembrane helix</keyword>
<feature type="region of interest" description="Disordered" evidence="1">
    <location>
        <begin position="187"/>
        <end position="208"/>
    </location>
</feature>
<dbReference type="EMBL" id="JBHSIT010000004">
    <property type="protein sequence ID" value="MFC4908901.1"/>
    <property type="molecule type" value="Genomic_DNA"/>
</dbReference>
<dbReference type="Proteomes" id="UP001595872">
    <property type="component" value="Unassembled WGS sequence"/>
</dbReference>
<evidence type="ECO:0000256" key="2">
    <source>
        <dbReference type="SAM" id="Phobius"/>
    </source>
</evidence>
<dbReference type="RefSeq" id="WP_378255955.1">
    <property type="nucleotide sequence ID" value="NZ_JBHSIT010000004.1"/>
</dbReference>
<evidence type="ECO:0000256" key="1">
    <source>
        <dbReference type="SAM" id="MobiDB-lite"/>
    </source>
</evidence>
<protein>
    <submittedName>
        <fullName evidence="3">Uncharacterized protein</fullName>
    </submittedName>
</protein>
<gene>
    <name evidence="3" type="ORF">ACFPCY_16375</name>
</gene>
<reference evidence="4" key="1">
    <citation type="journal article" date="2019" name="Int. J. Syst. Evol. Microbiol.">
        <title>The Global Catalogue of Microorganisms (GCM) 10K type strain sequencing project: providing services to taxonomists for standard genome sequencing and annotation.</title>
        <authorList>
            <consortium name="The Broad Institute Genomics Platform"/>
            <consortium name="The Broad Institute Genome Sequencing Center for Infectious Disease"/>
            <person name="Wu L."/>
            <person name="Ma J."/>
        </authorList>
    </citation>
    <scope>NUCLEOTIDE SEQUENCE [LARGE SCALE GENOMIC DNA]</scope>
    <source>
        <strain evidence="4">KLKA75</strain>
    </source>
</reference>
<evidence type="ECO:0000313" key="3">
    <source>
        <dbReference type="EMBL" id="MFC4908901.1"/>
    </source>
</evidence>
<proteinExistence type="predicted"/>
<sequence>MKNDQVTQVINALKPTVDELADAAFERRPDPSAIRARAEVSAPSVARTRRPVRKAGFALGAVAALTAAGVAVAVMLPGGDHAPGTTPHTAALDARTVLLASADTAAKQPTTHGTCWYSRTRSFEEYRPLTAAESRAKPDFKPLPYRASVASSSDHWICADPGAKKLRMQSRLPLDIRVTFPSKKDEAAYRKAGSPPLDVNGGTTATKPFTARYGDTSHEVNPLIGSHEIEWRAVPNLPATRQQLDSYLRKLWQQDRRGGAHGYTAPADYCRYVFVTAWDLFMAPTSAGTRSSLYRIMAGCPSIRATGRVTDALGRPGVGLKVGDVRLVVDPATAQLLDFQENASTHTAYEKQGWVDAIGALPAR</sequence>
<comment type="caution">
    <text evidence="3">The sequence shown here is derived from an EMBL/GenBank/DDBJ whole genome shotgun (WGS) entry which is preliminary data.</text>
</comment>
<keyword evidence="4" id="KW-1185">Reference proteome</keyword>
<keyword evidence="2" id="KW-0472">Membrane</keyword>
<feature type="transmembrane region" description="Helical" evidence="2">
    <location>
        <begin position="57"/>
        <end position="76"/>
    </location>
</feature>
<accession>A0ABV9TZN7</accession>
<organism evidence="3 4">
    <name type="scientific">Actinomadura gamaensis</name>
    <dbReference type="NCBI Taxonomy" id="1763541"/>
    <lineage>
        <taxon>Bacteria</taxon>
        <taxon>Bacillati</taxon>
        <taxon>Actinomycetota</taxon>
        <taxon>Actinomycetes</taxon>
        <taxon>Streptosporangiales</taxon>
        <taxon>Thermomonosporaceae</taxon>
        <taxon>Actinomadura</taxon>
    </lineage>
</organism>